<sequence length="154" mass="17855">MVDILNITGEPIFDDRIVKIETHTYNPYANTTFGHSDEIRIPIQQQDLYSLPCDSFLYVEGRLTVKRTSFCQNPDLNHHGLRWDDGVVPYSMVRRLITEAVLEENEAVVYVKGHEKRGWLADMLDTDDIIVETLDAHYKDVESLRNLDDCNTIR</sequence>
<reference evidence="1 2" key="1">
    <citation type="submission" date="2015-09" db="EMBL/GenBank/DDBJ databases">
        <title>Trachymyrmex cornetzi WGS genome.</title>
        <authorList>
            <person name="Nygaard S."/>
            <person name="Hu H."/>
            <person name="Boomsma J."/>
            <person name="Zhang G."/>
        </authorList>
    </citation>
    <scope>NUCLEOTIDE SEQUENCE [LARGE SCALE GENOMIC DNA]</scope>
    <source>
        <strain evidence="1">Tcor2-1</strain>
        <tissue evidence="1">Whole body</tissue>
    </source>
</reference>
<evidence type="ECO:0000313" key="2">
    <source>
        <dbReference type="Proteomes" id="UP000078492"/>
    </source>
</evidence>
<gene>
    <name evidence="1" type="ORF">ALC57_13062</name>
</gene>
<dbReference type="STRING" id="471704.A0A151IZW1"/>
<proteinExistence type="predicted"/>
<dbReference type="Proteomes" id="UP000078492">
    <property type="component" value="Unassembled WGS sequence"/>
</dbReference>
<keyword evidence="2" id="KW-1185">Reference proteome</keyword>
<evidence type="ECO:0000313" key="1">
    <source>
        <dbReference type="EMBL" id="KYN14719.1"/>
    </source>
</evidence>
<name>A0A151IZW1_9HYME</name>
<dbReference type="PANTHER" id="PTHR36159">
    <property type="entry name" value="PROTEIN CBG23766"/>
    <property type="match status" value="1"/>
</dbReference>
<dbReference type="AlphaFoldDB" id="A0A151IZW1"/>
<protein>
    <submittedName>
        <fullName evidence="1">Uncharacterized protein</fullName>
    </submittedName>
</protein>
<accession>A0A151IZW1</accession>
<dbReference type="EMBL" id="KQ980661">
    <property type="protein sequence ID" value="KYN14719.1"/>
    <property type="molecule type" value="Genomic_DNA"/>
</dbReference>
<organism evidence="1 2">
    <name type="scientific">Trachymyrmex cornetzi</name>
    <dbReference type="NCBI Taxonomy" id="471704"/>
    <lineage>
        <taxon>Eukaryota</taxon>
        <taxon>Metazoa</taxon>
        <taxon>Ecdysozoa</taxon>
        <taxon>Arthropoda</taxon>
        <taxon>Hexapoda</taxon>
        <taxon>Insecta</taxon>
        <taxon>Pterygota</taxon>
        <taxon>Neoptera</taxon>
        <taxon>Endopterygota</taxon>
        <taxon>Hymenoptera</taxon>
        <taxon>Apocrita</taxon>
        <taxon>Aculeata</taxon>
        <taxon>Formicoidea</taxon>
        <taxon>Formicidae</taxon>
        <taxon>Myrmicinae</taxon>
        <taxon>Trachymyrmex</taxon>
    </lineage>
</organism>
<dbReference type="PANTHER" id="PTHR36159:SF1">
    <property type="entry name" value="RETROVIRUS-RELATED POL POLYPROTEIN FROM TRANSPOSON 412-LIKE PROTEIN"/>
    <property type="match status" value="1"/>
</dbReference>